<accession>A0A0E9U2M7</accession>
<dbReference type="AlphaFoldDB" id="A0A0E9U2M7"/>
<reference evidence="1" key="2">
    <citation type="journal article" date="2015" name="Fish Shellfish Immunol.">
        <title>Early steps in the European eel (Anguilla anguilla)-Vibrio vulnificus interaction in the gills: Role of the RtxA13 toxin.</title>
        <authorList>
            <person name="Callol A."/>
            <person name="Pajuelo D."/>
            <person name="Ebbesson L."/>
            <person name="Teles M."/>
            <person name="MacKenzie S."/>
            <person name="Amaro C."/>
        </authorList>
    </citation>
    <scope>NUCLEOTIDE SEQUENCE</scope>
</reference>
<reference evidence="1" key="1">
    <citation type="submission" date="2014-11" db="EMBL/GenBank/DDBJ databases">
        <authorList>
            <person name="Amaro Gonzalez C."/>
        </authorList>
    </citation>
    <scope>NUCLEOTIDE SEQUENCE</scope>
</reference>
<dbReference type="EMBL" id="GBXM01049152">
    <property type="protein sequence ID" value="JAH59425.1"/>
    <property type="molecule type" value="Transcribed_RNA"/>
</dbReference>
<evidence type="ECO:0000313" key="1">
    <source>
        <dbReference type="EMBL" id="JAH59425.1"/>
    </source>
</evidence>
<name>A0A0E9U2M7_ANGAN</name>
<organism evidence="1">
    <name type="scientific">Anguilla anguilla</name>
    <name type="common">European freshwater eel</name>
    <name type="synonym">Muraena anguilla</name>
    <dbReference type="NCBI Taxonomy" id="7936"/>
    <lineage>
        <taxon>Eukaryota</taxon>
        <taxon>Metazoa</taxon>
        <taxon>Chordata</taxon>
        <taxon>Craniata</taxon>
        <taxon>Vertebrata</taxon>
        <taxon>Euteleostomi</taxon>
        <taxon>Actinopterygii</taxon>
        <taxon>Neopterygii</taxon>
        <taxon>Teleostei</taxon>
        <taxon>Anguilliformes</taxon>
        <taxon>Anguillidae</taxon>
        <taxon>Anguilla</taxon>
    </lineage>
</organism>
<sequence length="25" mass="3002">MHSFYCLNMNCPYSVILTKTNKMDF</sequence>
<protein>
    <submittedName>
        <fullName evidence="1">Uncharacterized protein</fullName>
    </submittedName>
</protein>
<proteinExistence type="predicted"/>